<dbReference type="Gene3D" id="3.40.50.300">
    <property type="entry name" value="P-loop containing nucleotide triphosphate hydrolases"/>
    <property type="match status" value="1"/>
</dbReference>
<dbReference type="PANTHER" id="PTHR43335:SF4">
    <property type="entry name" value="ABC TRANSPORTER, ATP-BINDING PROTEIN"/>
    <property type="match status" value="1"/>
</dbReference>
<keyword evidence="2" id="KW-0813">Transport</keyword>
<organism evidence="6 7">
    <name type="scientific">Capnocytophaga leadbetteri</name>
    <dbReference type="NCBI Taxonomy" id="327575"/>
    <lineage>
        <taxon>Bacteria</taxon>
        <taxon>Pseudomonadati</taxon>
        <taxon>Bacteroidota</taxon>
        <taxon>Flavobacteriia</taxon>
        <taxon>Flavobacteriales</taxon>
        <taxon>Flavobacteriaceae</taxon>
        <taxon>Capnocytophaga</taxon>
    </lineage>
</organism>
<dbReference type="AlphaFoldDB" id="A0A250F756"/>
<dbReference type="RefSeq" id="WP_095912919.1">
    <property type="nucleotide sequence ID" value="NZ_CAJPPO010000011.1"/>
</dbReference>
<dbReference type="InterPro" id="IPR019864">
    <property type="entry name" value="Motility-assoc_ABC_GldA"/>
</dbReference>
<dbReference type="GO" id="GO:0005524">
    <property type="term" value="F:ATP binding"/>
    <property type="evidence" value="ECO:0007669"/>
    <property type="project" value="UniProtKB-KW"/>
</dbReference>
<dbReference type="SMART" id="SM00382">
    <property type="entry name" value="AAA"/>
    <property type="match status" value="1"/>
</dbReference>
<dbReference type="NCBIfam" id="TIGR03522">
    <property type="entry name" value="GldA_ABC_ATP"/>
    <property type="match status" value="1"/>
</dbReference>
<dbReference type="SUPFAM" id="SSF52540">
    <property type="entry name" value="P-loop containing nucleoside triphosphate hydrolases"/>
    <property type="match status" value="1"/>
</dbReference>
<reference evidence="7" key="1">
    <citation type="submission" date="2017-06" db="EMBL/GenBank/DDBJ databases">
        <title>Capnocytophaga spp. assemblies.</title>
        <authorList>
            <person name="Gulvik C.A."/>
        </authorList>
    </citation>
    <scope>NUCLEOTIDE SEQUENCE [LARGE SCALE GENOMIC DNA]</scope>
    <source>
        <strain evidence="7">H6253</strain>
    </source>
</reference>
<dbReference type="KEGG" id="clk:CGC53_00725"/>
<dbReference type="GO" id="GO:0016887">
    <property type="term" value="F:ATP hydrolysis activity"/>
    <property type="evidence" value="ECO:0007669"/>
    <property type="project" value="InterPro"/>
</dbReference>
<gene>
    <name evidence="6" type="primary">gldA</name>
    <name evidence="6" type="ORF">CGC53_00725</name>
</gene>
<feature type="domain" description="ABC transporter" evidence="5">
    <location>
        <begin position="3"/>
        <end position="229"/>
    </location>
</feature>
<dbReference type="CDD" id="cd03230">
    <property type="entry name" value="ABC_DR_subfamily_A"/>
    <property type="match status" value="1"/>
</dbReference>
<accession>A0A250F756</accession>
<name>A0A250F756_9FLAO</name>
<evidence type="ECO:0000256" key="4">
    <source>
        <dbReference type="ARBA" id="ARBA00022840"/>
    </source>
</evidence>
<dbReference type="Pfam" id="PF00005">
    <property type="entry name" value="ABC_tran"/>
    <property type="match status" value="1"/>
</dbReference>
<evidence type="ECO:0000256" key="3">
    <source>
        <dbReference type="ARBA" id="ARBA00022741"/>
    </source>
</evidence>
<evidence type="ECO:0000313" key="6">
    <source>
        <dbReference type="EMBL" id="ATA80982.1"/>
    </source>
</evidence>
<protein>
    <submittedName>
        <fullName evidence="6">Gliding motility-associated ABC transporter ATP-binding subunit GldA</fullName>
    </submittedName>
</protein>
<dbReference type="InterPro" id="IPR027417">
    <property type="entry name" value="P-loop_NTPase"/>
</dbReference>
<keyword evidence="3" id="KW-0547">Nucleotide-binding</keyword>
<evidence type="ECO:0000256" key="2">
    <source>
        <dbReference type="ARBA" id="ARBA00022448"/>
    </source>
</evidence>
<sequence length="297" mass="33407">MSVQVTNLTKIYAQQIAVNKINFQLQKGEITGFLGPNGAGKSTTMKMITGALTPTEGSISINGIDMLKQPIEAQKMIGYLPEHNPLYTEMYVREYLSFTADLYPKVPKSRVEEVIALTGLTPESNKKIEALSKGYRQRVGLASALIHDPEILILDEPTTGLDPNQLVEIRHIIKELGKTKTILLSSHIMQEIQAVADRVIVLHKGNIVLDKPMKALQGKEQIIEVAFDFRVEERLLRNLPHIVAATNVYDFLYQLQFSTSEDMRPAVFDFAKENGLKILQINHKHNDLEELFISLTK</sequence>
<proteinExistence type="inferred from homology"/>
<dbReference type="InterPro" id="IPR003593">
    <property type="entry name" value="AAA+_ATPase"/>
</dbReference>
<comment type="similarity">
    <text evidence="1">Belongs to the ABC transporter superfamily.</text>
</comment>
<dbReference type="PANTHER" id="PTHR43335">
    <property type="entry name" value="ABC TRANSPORTER, ATP-BINDING PROTEIN"/>
    <property type="match status" value="1"/>
</dbReference>
<dbReference type="PROSITE" id="PS50893">
    <property type="entry name" value="ABC_TRANSPORTER_2"/>
    <property type="match status" value="1"/>
</dbReference>
<dbReference type="EMBL" id="CP022384">
    <property type="protein sequence ID" value="ATA80982.1"/>
    <property type="molecule type" value="Genomic_DNA"/>
</dbReference>
<evidence type="ECO:0000256" key="1">
    <source>
        <dbReference type="ARBA" id="ARBA00005417"/>
    </source>
</evidence>
<keyword evidence="7" id="KW-1185">Reference proteome</keyword>
<evidence type="ECO:0000313" key="7">
    <source>
        <dbReference type="Proteomes" id="UP000217276"/>
    </source>
</evidence>
<dbReference type="InterPro" id="IPR003439">
    <property type="entry name" value="ABC_transporter-like_ATP-bd"/>
</dbReference>
<keyword evidence="4 6" id="KW-0067">ATP-binding</keyword>
<dbReference type="Proteomes" id="UP000217276">
    <property type="component" value="Chromosome"/>
</dbReference>
<evidence type="ECO:0000259" key="5">
    <source>
        <dbReference type="PROSITE" id="PS50893"/>
    </source>
</evidence>